<reference evidence="5 6" key="1">
    <citation type="submission" date="2016-09" db="EMBL/GenBank/DDBJ databases">
        <title>Genomic Taxonomy of the Vibrionaceae.</title>
        <authorList>
            <person name="Gonzalez-Castillo A."/>
            <person name="Gomez-Gil B."/>
            <person name="Enciso-Ibarra K."/>
        </authorList>
    </citation>
    <scope>NUCLEOTIDE SEQUENCE [LARGE SCALE GENOMIC DNA]</scope>
    <source>
        <strain evidence="3 5">CAIM 1902</strain>
        <strain evidence="4 6">CAIM 703</strain>
    </source>
</reference>
<dbReference type="RefSeq" id="WP_075706507.1">
    <property type="nucleotide sequence ID" value="NZ_AP019655.1"/>
</dbReference>
<dbReference type="EMBL" id="MJMJ01000004">
    <property type="protein sequence ID" value="OLQ92345.1"/>
    <property type="molecule type" value="Genomic_DNA"/>
</dbReference>
<dbReference type="Proteomes" id="UP000186039">
    <property type="component" value="Unassembled WGS sequence"/>
</dbReference>
<evidence type="ECO:0000259" key="2">
    <source>
        <dbReference type="Pfam" id="PF01738"/>
    </source>
</evidence>
<dbReference type="Gene3D" id="3.40.50.1820">
    <property type="entry name" value="alpha/beta hydrolase"/>
    <property type="match status" value="1"/>
</dbReference>
<evidence type="ECO:0000256" key="1">
    <source>
        <dbReference type="SAM" id="SignalP"/>
    </source>
</evidence>
<proteinExistence type="predicted"/>
<dbReference type="AlphaFoldDB" id="A0A1Q9HND6"/>
<keyword evidence="1" id="KW-0732">Signal</keyword>
<protein>
    <submittedName>
        <fullName evidence="4">Dienelactone hydrolase</fullName>
    </submittedName>
</protein>
<dbReference type="SUPFAM" id="SSF53474">
    <property type="entry name" value="alpha/beta-Hydrolases"/>
    <property type="match status" value="1"/>
</dbReference>
<evidence type="ECO:0000313" key="6">
    <source>
        <dbReference type="Proteomes" id="UP000186313"/>
    </source>
</evidence>
<dbReference type="EMBL" id="MJMH01000217">
    <property type="protein sequence ID" value="OLQ85792.1"/>
    <property type="molecule type" value="Genomic_DNA"/>
</dbReference>
<evidence type="ECO:0000313" key="5">
    <source>
        <dbReference type="Proteomes" id="UP000186039"/>
    </source>
</evidence>
<keyword evidence="4" id="KW-0378">Hydrolase</keyword>
<feature type="chain" id="PRO_5043149043" evidence="1">
    <location>
        <begin position="20"/>
        <end position="244"/>
    </location>
</feature>
<name>A0A1Q9HND6_9VIBR</name>
<sequence>MNLNSVAAILIAISGHTLAGDVVTYQANNQDYQGYWSKVSDDAPLVLLVHDWDGLTEYEEQRAEMLNKMGYNVFAVDLFGKGVRPTKLEDKRQHTGELYKNRDKLRTLMEAGVQQAQTLGGNTENMVVMGYCFGGAATLESARAGMPAKGFVTFHGGLKTPEGQSYANTKAPILVLHGTADKAIPMSQFAQLAVELEANQVRHEMVTYSGAPHAFTVFGSKNYRQDADEKSWQAFDEFLNNHTQ</sequence>
<dbReference type="Proteomes" id="UP000186313">
    <property type="component" value="Unassembled WGS sequence"/>
</dbReference>
<feature type="domain" description="Dienelactone hydrolase" evidence="2">
    <location>
        <begin position="42"/>
        <end position="242"/>
    </location>
</feature>
<comment type="caution">
    <text evidence="4">The sequence shown here is derived from an EMBL/GenBank/DDBJ whole genome shotgun (WGS) entry which is preliminary data.</text>
</comment>
<keyword evidence="5" id="KW-1185">Reference proteome</keyword>
<dbReference type="STRING" id="1381081.BIY22_16160"/>
<feature type="signal peptide" evidence="1">
    <location>
        <begin position="1"/>
        <end position="19"/>
    </location>
</feature>
<dbReference type="InterPro" id="IPR050261">
    <property type="entry name" value="FrsA_esterase"/>
</dbReference>
<dbReference type="PANTHER" id="PTHR22946">
    <property type="entry name" value="DIENELACTONE HYDROLASE DOMAIN-CONTAINING PROTEIN-RELATED"/>
    <property type="match status" value="1"/>
</dbReference>
<evidence type="ECO:0000313" key="3">
    <source>
        <dbReference type="EMBL" id="OLQ85792.1"/>
    </source>
</evidence>
<gene>
    <name evidence="3" type="ORF">BIY20_03095</name>
    <name evidence="4" type="ORF">BIY22_16160</name>
</gene>
<dbReference type="GO" id="GO:0016787">
    <property type="term" value="F:hydrolase activity"/>
    <property type="evidence" value="ECO:0007669"/>
    <property type="project" value="UniProtKB-KW"/>
</dbReference>
<accession>A0A1Q9HND6</accession>
<dbReference type="InterPro" id="IPR029058">
    <property type="entry name" value="AB_hydrolase_fold"/>
</dbReference>
<dbReference type="Pfam" id="PF01738">
    <property type="entry name" value="DLH"/>
    <property type="match status" value="1"/>
</dbReference>
<dbReference type="InterPro" id="IPR002925">
    <property type="entry name" value="Dienelactn_hydro"/>
</dbReference>
<dbReference type="OrthoDB" id="9787933at2"/>
<evidence type="ECO:0000313" key="4">
    <source>
        <dbReference type="EMBL" id="OLQ92345.1"/>
    </source>
</evidence>
<organism evidence="4 6">
    <name type="scientific">Vibrio panuliri</name>
    <dbReference type="NCBI Taxonomy" id="1381081"/>
    <lineage>
        <taxon>Bacteria</taxon>
        <taxon>Pseudomonadati</taxon>
        <taxon>Pseudomonadota</taxon>
        <taxon>Gammaproteobacteria</taxon>
        <taxon>Vibrionales</taxon>
        <taxon>Vibrionaceae</taxon>
        <taxon>Vibrio</taxon>
    </lineage>
</organism>
<dbReference type="PANTHER" id="PTHR22946:SF0">
    <property type="entry name" value="DIENELACTONE HYDROLASE DOMAIN-CONTAINING PROTEIN"/>
    <property type="match status" value="1"/>
</dbReference>